<proteinExistence type="predicted"/>
<name>A0A1D1W7A2_RAMVA</name>
<dbReference type="AlphaFoldDB" id="A0A1D1W7A2"/>
<dbReference type="Proteomes" id="UP000186922">
    <property type="component" value="Unassembled WGS sequence"/>
</dbReference>
<dbReference type="EMBL" id="BDGG01000021">
    <property type="protein sequence ID" value="GAV09255.1"/>
    <property type="molecule type" value="Genomic_DNA"/>
</dbReference>
<comment type="caution">
    <text evidence="1">The sequence shown here is derived from an EMBL/GenBank/DDBJ whole genome shotgun (WGS) entry which is preliminary data.</text>
</comment>
<protein>
    <submittedName>
        <fullName evidence="1">Uncharacterized protein</fullName>
    </submittedName>
</protein>
<gene>
    <name evidence="1" type="primary">RvY_18826-1</name>
    <name evidence="1" type="synonym">RvY_18826.1</name>
    <name evidence="1" type="ORF">RvY_18826</name>
</gene>
<evidence type="ECO:0000313" key="1">
    <source>
        <dbReference type="EMBL" id="GAV09255.1"/>
    </source>
</evidence>
<evidence type="ECO:0000313" key="2">
    <source>
        <dbReference type="Proteomes" id="UP000186922"/>
    </source>
</evidence>
<sequence length="103" mass="11515">MKASCCSSRSAPSTTTNFRADLSNLTTTLMQSSAHMCLQSWWWLRRPVKYPCTPLPIRQSCMLSVSPHTTSKRRPSIPGPAATLQRHPGSLVWPLPRLSNYST</sequence>
<organism evidence="1 2">
    <name type="scientific">Ramazzottius varieornatus</name>
    <name type="common">Water bear</name>
    <name type="synonym">Tardigrade</name>
    <dbReference type="NCBI Taxonomy" id="947166"/>
    <lineage>
        <taxon>Eukaryota</taxon>
        <taxon>Metazoa</taxon>
        <taxon>Ecdysozoa</taxon>
        <taxon>Tardigrada</taxon>
        <taxon>Eutardigrada</taxon>
        <taxon>Parachela</taxon>
        <taxon>Hypsibioidea</taxon>
        <taxon>Ramazzottiidae</taxon>
        <taxon>Ramazzottius</taxon>
    </lineage>
</organism>
<accession>A0A1D1W7A2</accession>
<keyword evidence="2" id="KW-1185">Reference proteome</keyword>
<reference evidence="1 2" key="1">
    <citation type="journal article" date="2016" name="Nat. Commun.">
        <title>Extremotolerant tardigrade genome and improved radiotolerance of human cultured cells by tardigrade-unique protein.</title>
        <authorList>
            <person name="Hashimoto T."/>
            <person name="Horikawa D.D."/>
            <person name="Saito Y."/>
            <person name="Kuwahara H."/>
            <person name="Kozuka-Hata H."/>
            <person name="Shin-I T."/>
            <person name="Minakuchi Y."/>
            <person name="Ohishi K."/>
            <person name="Motoyama A."/>
            <person name="Aizu T."/>
            <person name="Enomoto A."/>
            <person name="Kondo K."/>
            <person name="Tanaka S."/>
            <person name="Hara Y."/>
            <person name="Koshikawa S."/>
            <person name="Sagara H."/>
            <person name="Miura T."/>
            <person name="Yokobori S."/>
            <person name="Miyagawa K."/>
            <person name="Suzuki Y."/>
            <person name="Kubo T."/>
            <person name="Oyama M."/>
            <person name="Kohara Y."/>
            <person name="Fujiyama A."/>
            <person name="Arakawa K."/>
            <person name="Katayama T."/>
            <person name="Toyoda A."/>
            <person name="Kunieda T."/>
        </authorList>
    </citation>
    <scope>NUCLEOTIDE SEQUENCE [LARGE SCALE GENOMIC DNA]</scope>
    <source>
        <strain evidence="1 2">YOKOZUNA-1</strain>
    </source>
</reference>